<keyword evidence="2" id="KW-1185">Reference proteome</keyword>
<protein>
    <submittedName>
        <fullName evidence="1">Uncharacterized protein</fullName>
    </submittedName>
</protein>
<evidence type="ECO:0000313" key="2">
    <source>
        <dbReference type="Proteomes" id="UP001642464"/>
    </source>
</evidence>
<name>A0ABP0JBQ6_9DINO</name>
<comment type="caution">
    <text evidence="1">The sequence shown here is derived from an EMBL/GenBank/DDBJ whole genome shotgun (WGS) entry which is preliminary data.</text>
</comment>
<sequence length="289" mass="32244">MADGEKRRHAVHHVGMSQRGNILVVLAPSADTVAGSFESFAESEQLVPFMRDALSVVESELGLTSYHLRLLPWSAITSDESLTLLLFSEGAEAVAEQGQRCGFVVYVAGNNGVVRYIPVIDGMDRLDAPINYQDAEGKEVEVPDLTLRSVLIHGQEPESLIRGNLDFQGRSCYVLVLAPDAPSARRAAAKDEVVRRQAELDDVELAELWRSAVLLAGHHGGFEEMHLNAGNFQNVAHMHLKVWIEKEKFRSLWFDQEVYRKLLDARRKREEARETEDSELAKAIALSLE</sequence>
<reference evidence="1 2" key="1">
    <citation type="submission" date="2024-02" db="EMBL/GenBank/DDBJ databases">
        <authorList>
            <person name="Chen Y."/>
            <person name="Shah S."/>
            <person name="Dougan E. K."/>
            <person name="Thang M."/>
            <person name="Chan C."/>
        </authorList>
    </citation>
    <scope>NUCLEOTIDE SEQUENCE [LARGE SCALE GENOMIC DNA]</scope>
</reference>
<dbReference type="Proteomes" id="UP001642464">
    <property type="component" value="Unassembled WGS sequence"/>
</dbReference>
<gene>
    <name evidence="1" type="ORF">SCF082_LOCUS11262</name>
</gene>
<proteinExistence type="predicted"/>
<dbReference type="EMBL" id="CAXAMM010006668">
    <property type="protein sequence ID" value="CAK9011834.1"/>
    <property type="molecule type" value="Genomic_DNA"/>
</dbReference>
<evidence type="ECO:0000313" key="1">
    <source>
        <dbReference type="EMBL" id="CAK9011834.1"/>
    </source>
</evidence>
<accession>A0ABP0JBQ6</accession>
<organism evidence="1 2">
    <name type="scientific">Durusdinium trenchii</name>
    <dbReference type="NCBI Taxonomy" id="1381693"/>
    <lineage>
        <taxon>Eukaryota</taxon>
        <taxon>Sar</taxon>
        <taxon>Alveolata</taxon>
        <taxon>Dinophyceae</taxon>
        <taxon>Suessiales</taxon>
        <taxon>Symbiodiniaceae</taxon>
        <taxon>Durusdinium</taxon>
    </lineage>
</organism>